<feature type="transmembrane region" description="Helical" evidence="1">
    <location>
        <begin position="21"/>
        <end position="41"/>
    </location>
</feature>
<dbReference type="InterPro" id="IPR043717">
    <property type="entry name" value="DUF5658"/>
</dbReference>
<feature type="transmembrane region" description="Helical" evidence="1">
    <location>
        <begin position="93"/>
        <end position="116"/>
    </location>
</feature>
<reference evidence="3" key="1">
    <citation type="submission" date="2020-12" db="EMBL/GenBank/DDBJ databases">
        <title>M. sibirica DSM 26468T genome.</title>
        <authorList>
            <person name="Thieme N."/>
            <person name="Rettenmaier R."/>
            <person name="Zverlov V."/>
            <person name="Liebl W."/>
        </authorList>
    </citation>
    <scope>NUCLEOTIDE SEQUENCE</scope>
    <source>
        <strain evidence="3">DSM 26468</strain>
    </source>
</reference>
<dbReference type="EMBL" id="JAEAGR010000014">
    <property type="protein sequence ID" value="MBH1941789.1"/>
    <property type="molecule type" value="Genomic_DNA"/>
</dbReference>
<keyword evidence="1" id="KW-1133">Transmembrane helix</keyword>
<evidence type="ECO:0000259" key="2">
    <source>
        <dbReference type="Pfam" id="PF18902"/>
    </source>
</evidence>
<accession>A0A8J7H5R0</accession>
<evidence type="ECO:0000313" key="4">
    <source>
        <dbReference type="Proteomes" id="UP000623269"/>
    </source>
</evidence>
<dbReference type="Pfam" id="PF18902">
    <property type="entry name" value="DUF5658"/>
    <property type="match status" value="1"/>
</dbReference>
<organism evidence="3 4">
    <name type="scientific">Mobilitalea sibirica</name>
    <dbReference type="NCBI Taxonomy" id="1462919"/>
    <lineage>
        <taxon>Bacteria</taxon>
        <taxon>Bacillati</taxon>
        <taxon>Bacillota</taxon>
        <taxon>Clostridia</taxon>
        <taxon>Lachnospirales</taxon>
        <taxon>Lachnospiraceae</taxon>
        <taxon>Mobilitalea</taxon>
    </lineage>
</organism>
<dbReference type="RefSeq" id="WP_197662035.1">
    <property type="nucleotide sequence ID" value="NZ_JAEAGR010000014.1"/>
</dbReference>
<name>A0A8J7H5R0_9FIRM</name>
<sequence length="120" mass="13756">MIAFIKNSTLDSIKKKLFILYLLNVTDIIFTLLLLQTGYFAEVNILMVNAVKSPFASFMLKIILPALLLYYLYRKICISDTSQLRAANIGINISLTLYTLVNLSHLVWTALLPVFMRMNY</sequence>
<keyword evidence="1" id="KW-0812">Transmembrane</keyword>
<comment type="caution">
    <text evidence="3">The sequence shown here is derived from an EMBL/GenBank/DDBJ whole genome shotgun (WGS) entry which is preliminary data.</text>
</comment>
<feature type="transmembrane region" description="Helical" evidence="1">
    <location>
        <begin position="53"/>
        <end position="73"/>
    </location>
</feature>
<evidence type="ECO:0000313" key="3">
    <source>
        <dbReference type="EMBL" id="MBH1941789.1"/>
    </source>
</evidence>
<proteinExistence type="predicted"/>
<gene>
    <name evidence="3" type="ORF">I5677_12875</name>
</gene>
<feature type="domain" description="DUF5658" evidence="2">
    <location>
        <begin position="19"/>
        <end position="109"/>
    </location>
</feature>
<protein>
    <recommendedName>
        <fullName evidence="2">DUF5658 domain-containing protein</fullName>
    </recommendedName>
</protein>
<keyword evidence="1" id="KW-0472">Membrane</keyword>
<dbReference type="Proteomes" id="UP000623269">
    <property type="component" value="Unassembled WGS sequence"/>
</dbReference>
<keyword evidence="4" id="KW-1185">Reference proteome</keyword>
<evidence type="ECO:0000256" key="1">
    <source>
        <dbReference type="SAM" id="Phobius"/>
    </source>
</evidence>
<dbReference type="AlphaFoldDB" id="A0A8J7H5R0"/>